<feature type="compositionally biased region" description="Low complexity" evidence="1">
    <location>
        <begin position="246"/>
        <end position="264"/>
    </location>
</feature>
<feature type="compositionally biased region" description="Basic and acidic residues" evidence="1">
    <location>
        <begin position="230"/>
        <end position="242"/>
    </location>
</feature>
<feature type="region of interest" description="Disordered" evidence="1">
    <location>
        <begin position="121"/>
        <end position="198"/>
    </location>
</feature>
<dbReference type="AlphaFoldDB" id="A0A804LE99"/>
<reference evidence="2" key="2">
    <citation type="submission" date="2019-07" db="EMBL/GenBank/DDBJ databases">
        <authorList>
            <person name="Seetharam A."/>
            <person name="Woodhouse M."/>
            <person name="Cannon E."/>
        </authorList>
    </citation>
    <scope>NUCLEOTIDE SEQUENCE [LARGE SCALE GENOMIC DNA]</scope>
    <source>
        <strain evidence="2">cv. B73</strain>
    </source>
</reference>
<organism evidence="2 3">
    <name type="scientific">Zea mays</name>
    <name type="common">Maize</name>
    <dbReference type="NCBI Taxonomy" id="4577"/>
    <lineage>
        <taxon>Eukaryota</taxon>
        <taxon>Viridiplantae</taxon>
        <taxon>Streptophyta</taxon>
        <taxon>Embryophyta</taxon>
        <taxon>Tracheophyta</taxon>
        <taxon>Spermatophyta</taxon>
        <taxon>Magnoliopsida</taxon>
        <taxon>Liliopsida</taxon>
        <taxon>Poales</taxon>
        <taxon>Poaceae</taxon>
        <taxon>PACMAD clade</taxon>
        <taxon>Panicoideae</taxon>
        <taxon>Andropogonodae</taxon>
        <taxon>Andropogoneae</taxon>
        <taxon>Tripsacinae</taxon>
        <taxon>Zea</taxon>
    </lineage>
</organism>
<proteinExistence type="predicted"/>
<dbReference type="EnsemblPlants" id="Zm00001eb005190_T001">
    <property type="protein sequence ID" value="Zm00001eb005190_P001"/>
    <property type="gene ID" value="Zm00001eb005190"/>
</dbReference>
<feature type="compositionally biased region" description="Basic residues" evidence="1">
    <location>
        <begin position="154"/>
        <end position="180"/>
    </location>
</feature>
<dbReference type="Gramene" id="Zm00001eb005190_T001">
    <property type="protein sequence ID" value="Zm00001eb005190_P001"/>
    <property type="gene ID" value="Zm00001eb005190"/>
</dbReference>
<evidence type="ECO:0000313" key="3">
    <source>
        <dbReference type="Proteomes" id="UP000007305"/>
    </source>
</evidence>
<feature type="compositionally biased region" description="Polar residues" evidence="1">
    <location>
        <begin position="363"/>
        <end position="377"/>
    </location>
</feature>
<dbReference type="Proteomes" id="UP000007305">
    <property type="component" value="Chromosome 1"/>
</dbReference>
<reference evidence="3" key="1">
    <citation type="submission" date="2015-12" db="EMBL/GenBank/DDBJ databases">
        <title>Update maize B73 reference genome by single molecule sequencing technologies.</title>
        <authorList>
            <consortium name="Maize Genome Sequencing Project"/>
            <person name="Ware D."/>
        </authorList>
    </citation>
    <scope>NUCLEOTIDE SEQUENCE [LARGE SCALE GENOMIC DNA]</scope>
    <source>
        <strain evidence="3">cv. B73</strain>
    </source>
</reference>
<sequence>MKSRVALEPLAEEPGCGEEDAARRRSGLHAALHRWARLLSGGVAGDDARPAADLRVLLSVLACPLSPVPLLPRLPRHVRRVVGAVHHRAVQGHDGVREAGGRRRQEHVRVRPGAPLHAAGARRWGRRRARPRGELRAVAARAQHVARRDVRGRAERRRGQRRPRRLAPHALARRPRRARRLPPAPTRAPGPGPCDDRVHLLDGRARRREGGGRRGLLRAAPGRGAVGAVELERRNRGGDPARADGLLQPAQRAPGAAGGLAADPDPVPRRGRHVLGDHHRVGGVGLPRRGRRRGRRARGHVHGAPRPVRRGRPRRARRHADGGVVDHRRRGVQRAGARPGRLHTAGGGQEEPVLRRRHRRRQVSSLSAVSVRAQASV</sequence>
<keyword evidence="3" id="KW-1185">Reference proteome</keyword>
<protein>
    <submittedName>
        <fullName evidence="2">Uncharacterized protein</fullName>
    </submittedName>
</protein>
<dbReference type="InParanoid" id="A0A804LE99"/>
<accession>A0A804LE99</accession>
<feature type="compositionally biased region" description="Pro residues" evidence="1">
    <location>
        <begin position="182"/>
        <end position="192"/>
    </location>
</feature>
<evidence type="ECO:0000313" key="2">
    <source>
        <dbReference type="EnsemblPlants" id="Zm00001eb005190_P001"/>
    </source>
</evidence>
<feature type="region of interest" description="Disordered" evidence="1">
    <location>
        <begin position="227"/>
        <end position="377"/>
    </location>
</feature>
<gene>
    <name evidence="2" type="primary">LOC107548105</name>
</gene>
<name>A0A804LE99_MAIZE</name>
<dbReference type="OrthoDB" id="1844642at2759"/>
<feature type="compositionally biased region" description="Basic residues" evidence="1">
    <location>
        <begin position="288"/>
        <end position="318"/>
    </location>
</feature>
<evidence type="ECO:0000256" key="1">
    <source>
        <dbReference type="SAM" id="MobiDB-lite"/>
    </source>
</evidence>
<reference evidence="2" key="3">
    <citation type="submission" date="2021-05" db="UniProtKB">
        <authorList>
            <consortium name="EnsemblPlants"/>
        </authorList>
    </citation>
    <scope>IDENTIFICATION</scope>
    <source>
        <strain evidence="2">cv. B73</strain>
    </source>
</reference>